<dbReference type="RefSeq" id="WP_119407962.1">
    <property type="nucleotide sequence ID" value="NZ_CP032869.1"/>
</dbReference>
<keyword evidence="2" id="KW-1185">Reference proteome</keyword>
<evidence type="ECO:0000313" key="1">
    <source>
        <dbReference type="EMBL" id="AYL94242.1"/>
    </source>
</evidence>
<organism evidence="1 2">
    <name type="scientific">Mucilaginibacter celer</name>
    <dbReference type="NCBI Taxonomy" id="2305508"/>
    <lineage>
        <taxon>Bacteria</taxon>
        <taxon>Pseudomonadati</taxon>
        <taxon>Bacteroidota</taxon>
        <taxon>Sphingobacteriia</taxon>
        <taxon>Sphingobacteriales</taxon>
        <taxon>Sphingobacteriaceae</taxon>
        <taxon>Mucilaginibacter</taxon>
    </lineage>
</organism>
<sequence length="330" mass="37654">MYKLFIAILLTLIGSTTGSPVRFSKAEGKLTITHFNITFAPDLSNRVNPKLYKRPLNDLELLQIISGKLHPDILNYRRSQNQHDRLLVDFINKGLISQYGVHTDKLLIDLGDPGKFPNQLARINYIMMDKPPKRTLAQDIAGMNREFDRVYNKAIKDNVGADIWTYLDQGIDDKNVFADEKPVQDADNDIVYVNHFRNVLILPTDGYIEAGIFGKGFDLGQQTINRFRNAFLASGGTDLQKFFRKNPSYHIKPVHNERLKHLEILILEMYDRSLTAAGSATVHPTDVEIMKLFWSDWLQQSGVKHFELHPCANSKDEAQKTVINFLGVNK</sequence>
<gene>
    <name evidence="1" type="ORF">HYN43_002560</name>
</gene>
<dbReference type="EMBL" id="CP032869">
    <property type="protein sequence ID" value="AYL94242.1"/>
    <property type="molecule type" value="Genomic_DNA"/>
</dbReference>
<accession>A0A494VTH2</accession>
<evidence type="ECO:0000313" key="2">
    <source>
        <dbReference type="Proteomes" id="UP000270046"/>
    </source>
</evidence>
<dbReference type="OrthoDB" id="945646at2"/>
<proteinExistence type="predicted"/>
<name>A0A494VTH2_9SPHI</name>
<dbReference type="AlphaFoldDB" id="A0A494VTH2"/>
<dbReference type="KEGG" id="muh:HYN43_002560"/>
<reference evidence="1 2" key="1">
    <citation type="submission" date="2018-10" db="EMBL/GenBank/DDBJ databases">
        <title>Genome sequencing of Mucilaginibacter sp. HYN0043.</title>
        <authorList>
            <person name="Kim M."/>
            <person name="Yi H."/>
        </authorList>
    </citation>
    <scope>NUCLEOTIDE SEQUENCE [LARGE SCALE GENOMIC DNA]</scope>
    <source>
        <strain evidence="1 2">HYN0043</strain>
    </source>
</reference>
<dbReference type="Proteomes" id="UP000270046">
    <property type="component" value="Chromosome"/>
</dbReference>
<protein>
    <submittedName>
        <fullName evidence="1">Uncharacterized protein</fullName>
    </submittedName>
</protein>